<dbReference type="SUPFAM" id="SSF46785">
    <property type="entry name" value="Winged helix' DNA-binding domain"/>
    <property type="match status" value="1"/>
</dbReference>
<dbReference type="InterPro" id="IPR055768">
    <property type="entry name" value="DUF7344"/>
</dbReference>
<dbReference type="Pfam" id="PF24035">
    <property type="entry name" value="DUF7344"/>
    <property type="match status" value="1"/>
</dbReference>
<dbReference type="RefSeq" id="WP_310921999.1">
    <property type="nucleotide sequence ID" value="NZ_JAMQOP010000001.1"/>
</dbReference>
<dbReference type="Proteomes" id="UP001257060">
    <property type="component" value="Unassembled WGS sequence"/>
</dbReference>
<dbReference type="EMBL" id="JAMQOP010000001">
    <property type="protein sequence ID" value="MDS0297215.1"/>
    <property type="molecule type" value="Genomic_DNA"/>
</dbReference>
<sequence length="124" mass="13513">MGREDIGTLYEMLSTDRRRRALAALKEAEGPLDRGELARRIVARRSADGPGGAGPTEAPARKVEISLSHVHLPKLEAGGVVERTGEEEYDVTPLGHDLERAARAFETRLDAETWEVEDGPAPTN</sequence>
<proteinExistence type="predicted"/>
<dbReference type="InterPro" id="IPR036390">
    <property type="entry name" value="WH_DNA-bd_sf"/>
</dbReference>
<gene>
    <name evidence="2" type="ORF">NDI76_00475</name>
</gene>
<keyword evidence="3" id="KW-1185">Reference proteome</keyword>
<evidence type="ECO:0000259" key="1">
    <source>
        <dbReference type="Pfam" id="PF24035"/>
    </source>
</evidence>
<accession>A0ABU2G8U3</accession>
<organism evidence="2 3">
    <name type="scientific">Halogeometricum salsisoli</name>
    <dbReference type="NCBI Taxonomy" id="2950536"/>
    <lineage>
        <taxon>Archaea</taxon>
        <taxon>Methanobacteriati</taxon>
        <taxon>Methanobacteriota</taxon>
        <taxon>Stenosarchaea group</taxon>
        <taxon>Halobacteria</taxon>
        <taxon>Halobacteriales</taxon>
        <taxon>Haloferacaceae</taxon>
        <taxon>Halogeometricum</taxon>
    </lineage>
</organism>
<dbReference type="InterPro" id="IPR036388">
    <property type="entry name" value="WH-like_DNA-bd_sf"/>
</dbReference>
<protein>
    <recommendedName>
        <fullName evidence="1">DUF7344 domain-containing protein</fullName>
    </recommendedName>
</protein>
<reference evidence="2 3" key="1">
    <citation type="submission" date="2022-06" db="EMBL/GenBank/DDBJ databases">
        <title>Halogeometricum sp. a new haloarchaeum isolate from saline soil.</title>
        <authorList>
            <person name="Strakova D."/>
            <person name="Galisteo C."/>
            <person name="Sanchez-Porro C."/>
            <person name="Ventosa A."/>
        </authorList>
    </citation>
    <scope>NUCLEOTIDE SEQUENCE [LARGE SCALE GENOMIC DNA]</scope>
    <source>
        <strain evidence="2 3">S1BR25-6</strain>
    </source>
</reference>
<evidence type="ECO:0000313" key="2">
    <source>
        <dbReference type="EMBL" id="MDS0297215.1"/>
    </source>
</evidence>
<comment type="caution">
    <text evidence="2">The sequence shown here is derived from an EMBL/GenBank/DDBJ whole genome shotgun (WGS) entry which is preliminary data.</text>
</comment>
<feature type="domain" description="DUF7344" evidence="1">
    <location>
        <begin position="10"/>
        <end position="84"/>
    </location>
</feature>
<dbReference type="Gene3D" id="1.10.10.10">
    <property type="entry name" value="Winged helix-like DNA-binding domain superfamily/Winged helix DNA-binding domain"/>
    <property type="match status" value="1"/>
</dbReference>
<evidence type="ECO:0000313" key="3">
    <source>
        <dbReference type="Proteomes" id="UP001257060"/>
    </source>
</evidence>
<name>A0ABU2G8U3_9EURY</name>